<protein>
    <submittedName>
        <fullName evidence="7">Cytochrome c</fullName>
    </submittedName>
</protein>
<comment type="caution">
    <text evidence="7">The sequence shown here is derived from an EMBL/GenBank/DDBJ whole genome shotgun (WGS) entry which is preliminary data.</text>
</comment>
<gene>
    <name evidence="7" type="ORF">HYY20_08565</name>
</gene>
<keyword evidence="1 4" id="KW-0349">Heme</keyword>
<dbReference type="GO" id="GO:0009055">
    <property type="term" value="F:electron transfer activity"/>
    <property type="evidence" value="ECO:0007669"/>
    <property type="project" value="InterPro"/>
</dbReference>
<dbReference type="SUPFAM" id="SSF46626">
    <property type="entry name" value="Cytochrome c"/>
    <property type="match status" value="1"/>
</dbReference>
<dbReference type="InterPro" id="IPR036909">
    <property type="entry name" value="Cyt_c-like_dom_sf"/>
</dbReference>
<accession>A0A932CP40</accession>
<evidence type="ECO:0000256" key="5">
    <source>
        <dbReference type="SAM" id="MobiDB-lite"/>
    </source>
</evidence>
<dbReference type="PROSITE" id="PS51007">
    <property type="entry name" value="CYTC"/>
    <property type="match status" value="1"/>
</dbReference>
<evidence type="ECO:0000256" key="2">
    <source>
        <dbReference type="ARBA" id="ARBA00022723"/>
    </source>
</evidence>
<evidence type="ECO:0000259" key="6">
    <source>
        <dbReference type="PROSITE" id="PS51007"/>
    </source>
</evidence>
<name>A0A932CP40_UNCTE</name>
<proteinExistence type="predicted"/>
<evidence type="ECO:0000256" key="4">
    <source>
        <dbReference type="PROSITE-ProRule" id="PRU00433"/>
    </source>
</evidence>
<evidence type="ECO:0000313" key="8">
    <source>
        <dbReference type="Proteomes" id="UP000769766"/>
    </source>
</evidence>
<reference evidence="7" key="1">
    <citation type="submission" date="2020-07" db="EMBL/GenBank/DDBJ databases">
        <title>Huge and variable diversity of episymbiotic CPR bacteria and DPANN archaea in groundwater ecosystems.</title>
        <authorList>
            <person name="He C.Y."/>
            <person name="Keren R."/>
            <person name="Whittaker M."/>
            <person name="Farag I.F."/>
            <person name="Doudna J."/>
            <person name="Cate J.H.D."/>
            <person name="Banfield J.F."/>
        </authorList>
    </citation>
    <scope>NUCLEOTIDE SEQUENCE</scope>
    <source>
        <strain evidence="7">NC_groundwater_672_Ag_B-0.1um_62_36</strain>
    </source>
</reference>
<evidence type="ECO:0000256" key="1">
    <source>
        <dbReference type="ARBA" id="ARBA00022617"/>
    </source>
</evidence>
<organism evidence="7 8">
    <name type="scientific">Tectimicrobiota bacterium</name>
    <dbReference type="NCBI Taxonomy" id="2528274"/>
    <lineage>
        <taxon>Bacteria</taxon>
        <taxon>Pseudomonadati</taxon>
        <taxon>Nitrospinota/Tectimicrobiota group</taxon>
        <taxon>Candidatus Tectimicrobiota</taxon>
    </lineage>
</organism>
<feature type="domain" description="Cytochrome c" evidence="6">
    <location>
        <begin position="67"/>
        <end position="153"/>
    </location>
</feature>
<feature type="region of interest" description="Disordered" evidence="5">
    <location>
        <begin position="164"/>
        <end position="188"/>
    </location>
</feature>
<dbReference type="AlphaFoldDB" id="A0A932CP40"/>
<evidence type="ECO:0000256" key="3">
    <source>
        <dbReference type="ARBA" id="ARBA00023004"/>
    </source>
</evidence>
<keyword evidence="3 4" id="KW-0408">Iron</keyword>
<dbReference type="Proteomes" id="UP000769766">
    <property type="component" value="Unassembled WGS sequence"/>
</dbReference>
<keyword evidence="2 4" id="KW-0479">Metal-binding</keyword>
<dbReference type="Gene3D" id="1.10.760.10">
    <property type="entry name" value="Cytochrome c-like domain"/>
    <property type="match status" value="1"/>
</dbReference>
<dbReference type="GO" id="GO:0020037">
    <property type="term" value="F:heme binding"/>
    <property type="evidence" value="ECO:0007669"/>
    <property type="project" value="InterPro"/>
</dbReference>
<dbReference type="EMBL" id="JACPRF010000260">
    <property type="protein sequence ID" value="MBI2876920.1"/>
    <property type="molecule type" value="Genomic_DNA"/>
</dbReference>
<dbReference type="Pfam" id="PF13442">
    <property type="entry name" value="Cytochrome_CBB3"/>
    <property type="match status" value="1"/>
</dbReference>
<dbReference type="GO" id="GO:0046872">
    <property type="term" value="F:metal ion binding"/>
    <property type="evidence" value="ECO:0007669"/>
    <property type="project" value="UniProtKB-KW"/>
</dbReference>
<evidence type="ECO:0000313" key="7">
    <source>
        <dbReference type="EMBL" id="MBI2876920.1"/>
    </source>
</evidence>
<sequence length="188" mass="21028">MKSLKVLGIFLVLAIAVFLLFIYSGVYNVAVTAGHSALTRRLIETAMKRSVRHHARKIQVPSLVDPAIVQTGALSYDTMCSPCHGAPGASFPEMAQGFDPQPPALAEEVKEWTTAELFWITKHGIKLTGMPAWGPTHSDQELWEIVAFLEKLPTLSPADYQALTRPTKQTEGVMKREEPYEHRHRHRD</sequence>
<dbReference type="InterPro" id="IPR009056">
    <property type="entry name" value="Cyt_c-like_dom"/>
</dbReference>